<protein>
    <recommendedName>
        <fullName evidence="3">Alkaline phosphatase family protein</fullName>
    </recommendedName>
</protein>
<dbReference type="GO" id="GO:0016787">
    <property type="term" value="F:hydrolase activity"/>
    <property type="evidence" value="ECO:0007669"/>
    <property type="project" value="UniProtKB-ARBA"/>
</dbReference>
<dbReference type="RefSeq" id="WP_163745296.1">
    <property type="nucleotide sequence ID" value="NZ_JAAGOA010000043.1"/>
</dbReference>
<dbReference type="AlphaFoldDB" id="A0A6L9SJ81"/>
<dbReference type="InterPro" id="IPR002591">
    <property type="entry name" value="Phosphodiest/P_Trfase"/>
</dbReference>
<organism evidence="1 2">
    <name type="scientific">Phytoactinopolyspora halotolerans</name>
    <dbReference type="NCBI Taxonomy" id="1981512"/>
    <lineage>
        <taxon>Bacteria</taxon>
        <taxon>Bacillati</taxon>
        <taxon>Actinomycetota</taxon>
        <taxon>Actinomycetes</taxon>
        <taxon>Jiangellales</taxon>
        <taxon>Jiangellaceae</taxon>
        <taxon>Phytoactinopolyspora</taxon>
    </lineage>
</organism>
<name>A0A6L9SJ81_9ACTN</name>
<dbReference type="Gene3D" id="3.40.720.10">
    <property type="entry name" value="Alkaline Phosphatase, subunit A"/>
    <property type="match status" value="1"/>
</dbReference>
<dbReference type="Proteomes" id="UP000475214">
    <property type="component" value="Unassembled WGS sequence"/>
</dbReference>
<dbReference type="InterPro" id="IPR017850">
    <property type="entry name" value="Alkaline_phosphatase_core_sf"/>
</dbReference>
<dbReference type="SUPFAM" id="SSF53649">
    <property type="entry name" value="Alkaline phosphatase-like"/>
    <property type="match status" value="1"/>
</dbReference>
<dbReference type="EMBL" id="JAAGOA010000043">
    <property type="protein sequence ID" value="NEE04748.1"/>
    <property type="molecule type" value="Genomic_DNA"/>
</dbReference>
<evidence type="ECO:0008006" key="3">
    <source>
        <dbReference type="Google" id="ProtNLM"/>
    </source>
</evidence>
<dbReference type="PANTHER" id="PTHR10151">
    <property type="entry name" value="ECTONUCLEOTIDE PYROPHOSPHATASE/PHOSPHODIESTERASE"/>
    <property type="match status" value="1"/>
</dbReference>
<proteinExistence type="predicted"/>
<evidence type="ECO:0000313" key="1">
    <source>
        <dbReference type="EMBL" id="NEE04748.1"/>
    </source>
</evidence>
<comment type="caution">
    <text evidence="1">The sequence shown here is derived from an EMBL/GenBank/DDBJ whole genome shotgun (WGS) entry which is preliminary data.</text>
</comment>
<gene>
    <name evidence="1" type="ORF">G1H10_31760</name>
</gene>
<sequence>MDDVVASDVPHGTSEKKVLILIFDGVRWDKLHEARTPNIDALAAGGQLGRTMTYDPDEYSALTVSGPGHSTLLTGVWPDKHRVLSNAIEPNELDRFPDVLTRLRSVRPDLSTFAIGDWPPLMEQIIDAPHVKILFPSNEGSGEGASSARQIIAWTSETLSRHNPDVGYVYLILADVAGHRFGGASAAYIEAIEQLDREVGTLVHAVRARATYDQEDWLILSATDHGHLDEGGHGGGEPEVREIWTLAVGGDIRPSPVGGAGMAMVDIVPTALRHLGIDVDPAWQLDGTAADELDQASELA</sequence>
<dbReference type="PANTHER" id="PTHR10151:SF120">
    <property type="entry name" value="BIS(5'-ADENOSYL)-TRIPHOSPHATASE"/>
    <property type="match status" value="1"/>
</dbReference>
<dbReference type="Pfam" id="PF01663">
    <property type="entry name" value="Phosphodiest"/>
    <property type="match status" value="2"/>
</dbReference>
<keyword evidence="2" id="KW-1185">Reference proteome</keyword>
<reference evidence="1 2" key="1">
    <citation type="submission" date="2020-02" db="EMBL/GenBank/DDBJ databases">
        <authorList>
            <person name="Li X.-J."/>
            <person name="Han X.-M."/>
        </authorList>
    </citation>
    <scope>NUCLEOTIDE SEQUENCE [LARGE SCALE GENOMIC DNA]</scope>
    <source>
        <strain evidence="1 2">CCTCC AB 2017055</strain>
    </source>
</reference>
<accession>A0A6L9SJ81</accession>
<evidence type="ECO:0000313" key="2">
    <source>
        <dbReference type="Proteomes" id="UP000475214"/>
    </source>
</evidence>